<evidence type="ECO:0000259" key="1">
    <source>
        <dbReference type="Pfam" id="PF06985"/>
    </source>
</evidence>
<organism evidence="2 3">
    <name type="scientific">Paraphoma chrysanthemicola</name>
    <dbReference type="NCBI Taxonomy" id="798071"/>
    <lineage>
        <taxon>Eukaryota</taxon>
        <taxon>Fungi</taxon>
        <taxon>Dikarya</taxon>
        <taxon>Ascomycota</taxon>
        <taxon>Pezizomycotina</taxon>
        <taxon>Dothideomycetes</taxon>
        <taxon>Pleosporomycetidae</taxon>
        <taxon>Pleosporales</taxon>
        <taxon>Pleosporineae</taxon>
        <taxon>Phaeosphaeriaceae</taxon>
        <taxon>Paraphoma</taxon>
    </lineage>
</organism>
<gene>
    <name evidence="2" type="ORF">FB567DRAFT_532832</name>
</gene>
<dbReference type="Pfam" id="PF06985">
    <property type="entry name" value="HET"/>
    <property type="match status" value="1"/>
</dbReference>
<reference evidence="2" key="1">
    <citation type="journal article" date="2021" name="Nat. Commun.">
        <title>Genetic determinants of endophytism in the Arabidopsis root mycobiome.</title>
        <authorList>
            <person name="Mesny F."/>
            <person name="Miyauchi S."/>
            <person name="Thiergart T."/>
            <person name="Pickel B."/>
            <person name="Atanasova L."/>
            <person name="Karlsson M."/>
            <person name="Huettel B."/>
            <person name="Barry K.W."/>
            <person name="Haridas S."/>
            <person name="Chen C."/>
            <person name="Bauer D."/>
            <person name="Andreopoulos W."/>
            <person name="Pangilinan J."/>
            <person name="LaButti K."/>
            <person name="Riley R."/>
            <person name="Lipzen A."/>
            <person name="Clum A."/>
            <person name="Drula E."/>
            <person name="Henrissat B."/>
            <person name="Kohler A."/>
            <person name="Grigoriev I.V."/>
            <person name="Martin F.M."/>
            <person name="Hacquard S."/>
        </authorList>
    </citation>
    <scope>NUCLEOTIDE SEQUENCE</scope>
    <source>
        <strain evidence="2">MPI-SDFR-AT-0120</strain>
    </source>
</reference>
<name>A0A8K0VUV3_9PLEO</name>
<comment type="caution">
    <text evidence="2">The sequence shown here is derived from an EMBL/GenBank/DDBJ whole genome shotgun (WGS) entry which is preliminary data.</text>
</comment>
<keyword evidence="3" id="KW-1185">Reference proteome</keyword>
<dbReference type="EMBL" id="JAGMVJ010000016">
    <property type="protein sequence ID" value="KAH7079529.1"/>
    <property type="molecule type" value="Genomic_DNA"/>
</dbReference>
<dbReference type="PANTHER" id="PTHR33112:SF13">
    <property type="entry name" value="HETEROKARYON INCOMPATIBILITY DOMAIN-CONTAINING PROTEIN"/>
    <property type="match status" value="1"/>
</dbReference>
<dbReference type="AlphaFoldDB" id="A0A8K0VUV3"/>
<dbReference type="PANTHER" id="PTHR33112">
    <property type="entry name" value="DOMAIN PROTEIN, PUTATIVE-RELATED"/>
    <property type="match status" value="1"/>
</dbReference>
<accession>A0A8K0VUV3</accession>
<dbReference type="InterPro" id="IPR010730">
    <property type="entry name" value="HET"/>
</dbReference>
<dbReference type="OrthoDB" id="5347061at2759"/>
<dbReference type="Proteomes" id="UP000813461">
    <property type="component" value="Unassembled WGS sequence"/>
</dbReference>
<proteinExistence type="predicted"/>
<protein>
    <submittedName>
        <fullName evidence="2">Heterokaryon incompatibility protein-domain-containing protein</fullName>
    </submittedName>
</protein>
<sequence>MSRCALCNDQVKRNEDDPRLAFDFTPEQLIQSAFDQTCDSCLVILEGLRQSETPDWSFRRDIRRVYARCRSTRGSIQDTLRLEVYYVDDRPKLELEYYSLQAHPWKGILPRTSISGHPLSSQASDWVLSLLEQCKQWHTSCQHSARPLLPKRVILLNSTGVPHITARLFEPINQRSPYVALSHCWGMQQKCITTKTSIKQRKANIPWKTIPKTFQEVMQLALKLGFRYIWIDSLCIVQDDSEDWEVQSSLMSEIYQNAVLTLSATSAAGDNEGCCSNNILRPPLEITLPEDIGACQIAVRNPLQHWDAHTANELQDYFPLLTRGWAFQERLLSPRVLHICKSELVWECREASLCECGSLGQNESPGGTYHHAVENSQEEKLLHDIAQQGLADRMHSLELEQPGIDPLLPTTEREGQGDVDAPPAYEDIVPASRTNSSLSSDVIVGPSTNDEDILAFAAQSNVPIYEDLTQADEADLKDCPELVFHFHRVVEKYSALRLTRPTDRLPALSGLCKRVQHLRNNFLAGLWSDSICYDLLWRVDTIDLCSETNGARSLDYRGPTWSWISVNSPVSYWSDITNFRDPYVPQSYGPGHWHNLAPKAIEYTAAGAHADKIEMAVTVPGQNPFGTVTSAILTISASATIGTLRYTYDPHWLGGGGQHDPVRYKLEIEIARQDAKENIEVPFHADYSLGAPGPSNVPDEAKLTLLLIHPKVCLVLRPAARDVAPMVVNGIVAWERVGIARISDALVMYYRIDWMSGSEVRKFHIV</sequence>
<evidence type="ECO:0000313" key="2">
    <source>
        <dbReference type="EMBL" id="KAH7079529.1"/>
    </source>
</evidence>
<evidence type="ECO:0000313" key="3">
    <source>
        <dbReference type="Proteomes" id="UP000813461"/>
    </source>
</evidence>
<feature type="domain" description="Heterokaryon incompatibility" evidence="1">
    <location>
        <begin position="178"/>
        <end position="329"/>
    </location>
</feature>